<dbReference type="InterPro" id="IPR036591">
    <property type="entry name" value="YggU-like_sf"/>
</dbReference>
<dbReference type="GO" id="GO:0005737">
    <property type="term" value="C:cytoplasm"/>
    <property type="evidence" value="ECO:0007669"/>
    <property type="project" value="TreeGrafter"/>
</dbReference>
<dbReference type="Pfam" id="PF02594">
    <property type="entry name" value="DUF167"/>
    <property type="match status" value="1"/>
</dbReference>
<dbReference type="SMART" id="SM01152">
    <property type="entry name" value="DUF167"/>
    <property type="match status" value="1"/>
</dbReference>
<protein>
    <submittedName>
        <fullName evidence="2">Unannotated protein</fullName>
    </submittedName>
</protein>
<dbReference type="HAMAP" id="MF_00634">
    <property type="entry name" value="UPF0235"/>
    <property type="match status" value="1"/>
</dbReference>
<organism evidence="2">
    <name type="scientific">freshwater metagenome</name>
    <dbReference type="NCBI Taxonomy" id="449393"/>
    <lineage>
        <taxon>unclassified sequences</taxon>
        <taxon>metagenomes</taxon>
        <taxon>ecological metagenomes</taxon>
    </lineage>
</organism>
<dbReference type="NCBIfam" id="TIGR00251">
    <property type="entry name" value="DUF167 family protein"/>
    <property type="match status" value="1"/>
</dbReference>
<evidence type="ECO:0000313" key="2">
    <source>
        <dbReference type="EMBL" id="CAB4970454.1"/>
    </source>
</evidence>
<evidence type="ECO:0000256" key="1">
    <source>
        <dbReference type="ARBA" id="ARBA00010364"/>
    </source>
</evidence>
<dbReference type="InterPro" id="IPR003746">
    <property type="entry name" value="DUF167"/>
</dbReference>
<gene>
    <name evidence="2" type="ORF">UFOPK3772_03334</name>
</gene>
<accession>A0A6J7LYG4</accession>
<dbReference type="PANTHER" id="PTHR13420:SF7">
    <property type="entry name" value="UPF0235 PROTEIN C15ORF40"/>
    <property type="match status" value="1"/>
</dbReference>
<dbReference type="EMBL" id="CAFBNE010000188">
    <property type="protein sequence ID" value="CAB4970454.1"/>
    <property type="molecule type" value="Genomic_DNA"/>
</dbReference>
<comment type="similarity">
    <text evidence="1">Belongs to the UPF0235 family.</text>
</comment>
<dbReference type="AlphaFoldDB" id="A0A6J7LYG4"/>
<dbReference type="SUPFAM" id="SSF69786">
    <property type="entry name" value="YggU-like"/>
    <property type="match status" value="1"/>
</dbReference>
<dbReference type="Gene3D" id="3.30.1200.10">
    <property type="entry name" value="YggU-like"/>
    <property type="match status" value="1"/>
</dbReference>
<proteinExistence type="inferred from homology"/>
<dbReference type="PANTHER" id="PTHR13420">
    <property type="entry name" value="UPF0235 PROTEIN C15ORF40"/>
    <property type="match status" value="1"/>
</dbReference>
<name>A0A6J7LYG4_9ZZZZ</name>
<sequence length="138" mass="13899">MAACHFAGDAASSGAGAVPPWAHVLSAPAIVETLRVVIRVKPGASRSAVGGSHGDPPALVVAVHAQPVDGKANEAVVITLADALGLKARHISVVGGHTSRTKHVEIDSPDVGDAVLTARISALMAPRQPARKPPAIPD</sequence>
<reference evidence="2" key="1">
    <citation type="submission" date="2020-05" db="EMBL/GenBank/DDBJ databases">
        <authorList>
            <person name="Chiriac C."/>
            <person name="Salcher M."/>
            <person name="Ghai R."/>
            <person name="Kavagutti S V."/>
        </authorList>
    </citation>
    <scope>NUCLEOTIDE SEQUENCE</scope>
</reference>